<proteinExistence type="inferred from homology"/>
<keyword evidence="8" id="KW-1185">Reference proteome</keyword>
<dbReference type="InterPro" id="IPR011057">
    <property type="entry name" value="Mss4-like_sf"/>
</dbReference>
<protein>
    <recommendedName>
        <fullName evidence="6">CENP-V/GFA domain-containing protein</fullName>
    </recommendedName>
</protein>
<dbReference type="PROSITE" id="PS51891">
    <property type="entry name" value="CENP_V_GFA"/>
    <property type="match status" value="1"/>
</dbReference>
<dbReference type="RefSeq" id="WP_108608731.1">
    <property type="nucleotide sequence ID" value="NZ_BAAAVZ010000003.1"/>
</dbReference>
<accession>A0ABR6L2A9</accession>
<reference evidence="7 8" key="1">
    <citation type="submission" date="2020-08" db="EMBL/GenBank/DDBJ databases">
        <title>Genomic Encyclopedia of Type Strains, Phase IV (KMG-IV): sequencing the most valuable type-strain genomes for metagenomic binning, comparative biology and taxonomic classification.</title>
        <authorList>
            <person name="Goeker M."/>
        </authorList>
    </citation>
    <scope>NUCLEOTIDE SEQUENCE [LARGE SCALE GENOMIC DNA]</scope>
    <source>
        <strain evidence="7 8">DSM 7050</strain>
    </source>
</reference>
<feature type="region of interest" description="Disordered" evidence="5">
    <location>
        <begin position="135"/>
        <end position="158"/>
    </location>
</feature>
<gene>
    <name evidence="7" type="ORF">GGQ99_001883</name>
</gene>
<evidence type="ECO:0000313" key="8">
    <source>
        <dbReference type="Proteomes" id="UP000539538"/>
    </source>
</evidence>
<keyword evidence="2" id="KW-0479">Metal-binding</keyword>
<evidence type="ECO:0000256" key="3">
    <source>
        <dbReference type="ARBA" id="ARBA00022833"/>
    </source>
</evidence>
<dbReference type="Gene3D" id="3.90.1590.10">
    <property type="entry name" value="glutathione-dependent formaldehyde- activating enzyme (gfa)"/>
    <property type="match status" value="1"/>
</dbReference>
<evidence type="ECO:0000256" key="2">
    <source>
        <dbReference type="ARBA" id="ARBA00022723"/>
    </source>
</evidence>
<keyword evidence="4" id="KW-0456">Lyase</keyword>
<dbReference type="EMBL" id="JACHOT010000001">
    <property type="protein sequence ID" value="MBB4650161.1"/>
    <property type="molecule type" value="Genomic_DNA"/>
</dbReference>
<dbReference type="Proteomes" id="UP000539538">
    <property type="component" value="Unassembled WGS sequence"/>
</dbReference>
<organism evidence="7 8">
    <name type="scientific">Aminobacter niigataensis</name>
    <dbReference type="NCBI Taxonomy" id="83265"/>
    <lineage>
        <taxon>Bacteria</taxon>
        <taxon>Pseudomonadati</taxon>
        <taxon>Pseudomonadota</taxon>
        <taxon>Alphaproteobacteria</taxon>
        <taxon>Hyphomicrobiales</taxon>
        <taxon>Phyllobacteriaceae</taxon>
        <taxon>Aminobacter</taxon>
    </lineage>
</organism>
<evidence type="ECO:0000313" key="7">
    <source>
        <dbReference type="EMBL" id="MBB4650161.1"/>
    </source>
</evidence>
<comment type="similarity">
    <text evidence="1">Belongs to the Gfa family.</text>
</comment>
<dbReference type="InterPro" id="IPR006913">
    <property type="entry name" value="CENP-V/GFA"/>
</dbReference>
<dbReference type="SUPFAM" id="SSF51316">
    <property type="entry name" value="Mss4-like"/>
    <property type="match status" value="1"/>
</dbReference>
<dbReference type="PANTHER" id="PTHR33337:SF40">
    <property type="entry name" value="CENP-V_GFA DOMAIN-CONTAINING PROTEIN-RELATED"/>
    <property type="match status" value="1"/>
</dbReference>
<sequence length="158" mass="17386">MNAATTGGCQCGAVRYRIAQALENAHICHCRMCQKASGNYFLPLARTAKAKFAVTRGEVGWFQSSDIVRRGFCRDCGTPLLFDVVDRDTINVVLGSLDEPASVKPEFQCGPAAKMPWFGELDAVEPSADETSWYAAIAPSNHQHPDHDTEQWPPENRS</sequence>
<evidence type="ECO:0000256" key="4">
    <source>
        <dbReference type="ARBA" id="ARBA00023239"/>
    </source>
</evidence>
<feature type="domain" description="CENP-V/GFA" evidence="6">
    <location>
        <begin position="5"/>
        <end position="118"/>
    </location>
</feature>
<keyword evidence="3" id="KW-0862">Zinc</keyword>
<evidence type="ECO:0000259" key="6">
    <source>
        <dbReference type="PROSITE" id="PS51891"/>
    </source>
</evidence>
<name>A0ABR6L2A9_9HYPH</name>
<comment type="caution">
    <text evidence="7">The sequence shown here is derived from an EMBL/GenBank/DDBJ whole genome shotgun (WGS) entry which is preliminary data.</text>
</comment>
<evidence type="ECO:0000256" key="1">
    <source>
        <dbReference type="ARBA" id="ARBA00005495"/>
    </source>
</evidence>
<dbReference type="PANTHER" id="PTHR33337">
    <property type="entry name" value="GFA DOMAIN-CONTAINING PROTEIN"/>
    <property type="match status" value="1"/>
</dbReference>
<evidence type="ECO:0000256" key="5">
    <source>
        <dbReference type="SAM" id="MobiDB-lite"/>
    </source>
</evidence>
<dbReference type="Pfam" id="PF04828">
    <property type="entry name" value="GFA"/>
    <property type="match status" value="1"/>
</dbReference>
<feature type="compositionally biased region" description="Basic and acidic residues" evidence="5">
    <location>
        <begin position="143"/>
        <end position="158"/>
    </location>
</feature>